<dbReference type="Gene3D" id="3.90.1570.10">
    <property type="entry name" value="tt1808, chain A"/>
    <property type="match status" value="1"/>
</dbReference>
<dbReference type="OrthoDB" id="461333at2"/>
<dbReference type="PANTHER" id="PTHR34107">
    <property type="entry name" value="SLL0198 PROTEIN-RELATED"/>
    <property type="match status" value="1"/>
</dbReference>
<dbReference type="KEGG" id="tsy:THSYN_32500"/>
<dbReference type="Proteomes" id="UP000232638">
    <property type="component" value="Plasmid pTs485"/>
</dbReference>
<organism evidence="2 3">
    <name type="scientific">Candidatus Thiodictyon syntrophicum</name>
    <dbReference type="NCBI Taxonomy" id="1166950"/>
    <lineage>
        <taxon>Bacteria</taxon>
        <taxon>Pseudomonadati</taxon>
        <taxon>Pseudomonadota</taxon>
        <taxon>Gammaproteobacteria</taxon>
        <taxon>Chromatiales</taxon>
        <taxon>Chromatiaceae</taxon>
        <taxon>Thiodictyon</taxon>
    </lineage>
</organism>
<protein>
    <recommendedName>
        <fullName evidence="1">Putative restriction endonuclease domain-containing protein</fullName>
    </recommendedName>
</protein>
<dbReference type="AlphaFoldDB" id="A0A2K8UKD6"/>
<dbReference type="CDD" id="cd06260">
    <property type="entry name" value="DUF820-like"/>
    <property type="match status" value="1"/>
</dbReference>
<dbReference type="SUPFAM" id="SSF52980">
    <property type="entry name" value="Restriction endonuclease-like"/>
    <property type="match status" value="1"/>
</dbReference>
<proteinExistence type="predicted"/>
<sequence>MHAHQHPSPSLYEQLEALPAGLTGEILNGQLYAQPRPSLEHGYTETSLAEELVGPFQKGRGGGPGGWLIVVEPELHFIRDTEVDVPDLAGWRRARLPHLPKAQHRALVVPDWVCEILSPSTESKDRKIKMPIYARYGVPHAWLIDPVAHTLEAYALDAGAWREIGRFVGATPVSVAPFDAVTIDLGALWAPTE</sequence>
<dbReference type="PANTHER" id="PTHR34107:SF4">
    <property type="entry name" value="SLL1222 PROTEIN"/>
    <property type="match status" value="1"/>
</dbReference>
<keyword evidence="2" id="KW-0614">Plasmid</keyword>
<name>A0A2K8UKD6_9GAMM</name>
<evidence type="ECO:0000313" key="3">
    <source>
        <dbReference type="Proteomes" id="UP000232638"/>
    </source>
</evidence>
<evidence type="ECO:0000313" key="2">
    <source>
        <dbReference type="EMBL" id="AUB85621.1"/>
    </source>
</evidence>
<evidence type="ECO:0000259" key="1">
    <source>
        <dbReference type="Pfam" id="PF05685"/>
    </source>
</evidence>
<geneLocation type="plasmid" evidence="3">
    <name>pts485</name>
</geneLocation>
<gene>
    <name evidence="2" type="ORF">THSYN_32500</name>
</gene>
<dbReference type="RefSeq" id="WP_100923232.1">
    <property type="nucleotide sequence ID" value="NZ_CP020372.1"/>
</dbReference>
<dbReference type="InterPro" id="IPR008538">
    <property type="entry name" value="Uma2"/>
</dbReference>
<dbReference type="InterPro" id="IPR012296">
    <property type="entry name" value="Nuclease_put_TT1808"/>
</dbReference>
<dbReference type="EMBL" id="CP020372">
    <property type="protein sequence ID" value="AUB85621.1"/>
    <property type="molecule type" value="Genomic_DNA"/>
</dbReference>
<accession>A0A2K8UKD6</accession>
<reference evidence="2 3" key="1">
    <citation type="submission" date="2017-03" db="EMBL/GenBank/DDBJ databases">
        <title>Complete genome sequence of Candidatus 'Thiodictyon syntrophicum' sp. nov. strain Cad16T, a photolithoautotroph purple sulfur bacterium isolated from an alpine meromictic lake.</title>
        <authorList>
            <person name="Luedin S.M."/>
            <person name="Pothier J.F."/>
            <person name="Danza F."/>
            <person name="Storelli N."/>
            <person name="Wittwer M."/>
            <person name="Tonolla M."/>
        </authorList>
    </citation>
    <scope>NUCLEOTIDE SEQUENCE [LARGE SCALE GENOMIC DNA]</scope>
    <source>
        <strain evidence="2 3">Cad16T</strain>
        <plasmid evidence="3">Plasmid pts485</plasmid>
    </source>
</reference>
<dbReference type="InterPro" id="IPR011335">
    <property type="entry name" value="Restrct_endonuc-II-like"/>
</dbReference>
<keyword evidence="3" id="KW-1185">Reference proteome</keyword>
<feature type="domain" description="Putative restriction endonuclease" evidence="1">
    <location>
        <begin position="12"/>
        <end position="175"/>
    </location>
</feature>
<dbReference type="Pfam" id="PF05685">
    <property type="entry name" value="Uma2"/>
    <property type="match status" value="1"/>
</dbReference>